<evidence type="ECO:0000313" key="1">
    <source>
        <dbReference type="EMBL" id="TFK74870.1"/>
    </source>
</evidence>
<gene>
    <name evidence="1" type="ORF">BDN72DRAFT_892870</name>
</gene>
<reference evidence="1 2" key="1">
    <citation type="journal article" date="2019" name="Nat. Ecol. Evol.">
        <title>Megaphylogeny resolves global patterns of mushroom evolution.</title>
        <authorList>
            <person name="Varga T."/>
            <person name="Krizsan K."/>
            <person name="Foldi C."/>
            <person name="Dima B."/>
            <person name="Sanchez-Garcia M."/>
            <person name="Sanchez-Ramirez S."/>
            <person name="Szollosi G.J."/>
            <person name="Szarkandi J.G."/>
            <person name="Papp V."/>
            <person name="Albert L."/>
            <person name="Andreopoulos W."/>
            <person name="Angelini C."/>
            <person name="Antonin V."/>
            <person name="Barry K.W."/>
            <person name="Bougher N.L."/>
            <person name="Buchanan P."/>
            <person name="Buyck B."/>
            <person name="Bense V."/>
            <person name="Catcheside P."/>
            <person name="Chovatia M."/>
            <person name="Cooper J."/>
            <person name="Damon W."/>
            <person name="Desjardin D."/>
            <person name="Finy P."/>
            <person name="Geml J."/>
            <person name="Haridas S."/>
            <person name="Hughes K."/>
            <person name="Justo A."/>
            <person name="Karasinski D."/>
            <person name="Kautmanova I."/>
            <person name="Kiss B."/>
            <person name="Kocsube S."/>
            <person name="Kotiranta H."/>
            <person name="LaButti K.M."/>
            <person name="Lechner B.E."/>
            <person name="Liimatainen K."/>
            <person name="Lipzen A."/>
            <person name="Lukacs Z."/>
            <person name="Mihaltcheva S."/>
            <person name="Morgado L.N."/>
            <person name="Niskanen T."/>
            <person name="Noordeloos M.E."/>
            <person name="Ohm R.A."/>
            <person name="Ortiz-Santana B."/>
            <person name="Ovrebo C."/>
            <person name="Racz N."/>
            <person name="Riley R."/>
            <person name="Savchenko A."/>
            <person name="Shiryaev A."/>
            <person name="Soop K."/>
            <person name="Spirin V."/>
            <person name="Szebenyi C."/>
            <person name="Tomsovsky M."/>
            <person name="Tulloss R.E."/>
            <person name="Uehling J."/>
            <person name="Grigoriev I.V."/>
            <person name="Vagvolgyi C."/>
            <person name="Papp T."/>
            <person name="Martin F.M."/>
            <person name="Miettinen O."/>
            <person name="Hibbett D.S."/>
            <person name="Nagy L.G."/>
        </authorList>
    </citation>
    <scope>NUCLEOTIDE SEQUENCE [LARGE SCALE GENOMIC DNA]</scope>
    <source>
        <strain evidence="1 2">NL-1719</strain>
    </source>
</reference>
<accession>A0ACD3BAL3</accession>
<protein>
    <submittedName>
        <fullName evidence="1">Uncharacterized protein</fullName>
    </submittedName>
</protein>
<organism evidence="1 2">
    <name type="scientific">Pluteus cervinus</name>
    <dbReference type="NCBI Taxonomy" id="181527"/>
    <lineage>
        <taxon>Eukaryota</taxon>
        <taxon>Fungi</taxon>
        <taxon>Dikarya</taxon>
        <taxon>Basidiomycota</taxon>
        <taxon>Agaricomycotina</taxon>
        <taxon>Agaricomycetes</taxon>
        <taxon>Agaricomycetidae</taxon>
        <taxon>Agaricales</taxon>
        <taxon>Pluteineae</taxon>
        <taxon>Pluteaceae</taxon>
        <taxon>Pluteus</taxon>
    </lineage>
</organism>
<dbReference type="Proteomes" id="UP000308600">
    <property type="component" value="Unassembled WGS sequence"/>
</dbReference>
<keyword evidence="2" id="KW-1185">Reference proteome</keyword>
<sequence>MGDIQTRPFSKDYSGLINQSVIGLGLTIICVTCQELFKRRRRGKAPLKGLGELGSRETWEFGYLYNGRSWARHPSPPSPTGWALSWIPQVLRISEDEMIKLRGVDATLYIRFLRGCFFFALLQAFTTFPILFPIHVKFSSKDISPKSMTRASISSLVGTAKGRSLLWVHIVLLFYVTLTWMGTLIWICNGAFRFRTVSIAATAERMAQEPTRDDIRYYPHPHPQYGFTEVLSPDRNHPNTGLRMRTVMVSNIPISLRSEKELREYFQYYMSRKLEKPSLGLPSSVQPGFLNKSFAFLFNRAKHIPEILPLQVERDNAGRIKEGVSDDVPMIERVVIARKMTELASLLERREDTLRLLETAHVKLATKTLSAVHDAMERQKAGKPLARSSSKQAETGKGRRSTEDPELGRAEDNAVPEEERLKLLIDALGPYVEKFELATPSRSRSKLIATNSSKYAFRKLRAQASESDDERAHPPQTANQNRADDKTIWEALLELPRNLLDPYQPLISLSHLFNGKTVPAIDYYTTKLNLLSSLITESRANPVTEFEPVSTAFVTFEDPVDARRACKYLAVHPANPLSCLVTMAPWYQDVDWIRVMKSSLEVEFVKDWVVNMGVWTFTLFWLFPVSLLVGLVSIQNISLFLPGLKTYLDKHPWQSEVIQSFIPTLLVALLALLIPLILLLIAKKAHTITTLSELHDRIMTRYYKFLIVNVLLFFCVGTAALQSILLSLKSGASSRPDIIQVVADSFPVAGPFYVGWLIFTTAMHNGFEIALSNSPSSSWGKYPLAILPLIVYPKTKRRVTPRKRAVGTRPRTLNYYYWLPNHLLVLHVLLVFATLNPVVLPFGAIYFFVASGVIKNQLIHVYAKHYEANGQWLLIRMVRYSLDGLILTQAVFLAYMVVLEKRINVGLSAFLIVFTAAVKILMTRMCRAQFEQDDIREAEILTNRQRGPISEADPDDDNTSPENPTPNKRKKRLRKPRSHASKLTWRLPAWVNFSYDTIQHKAAHPDRRRPIPFASANQLKPRLDSPSRDAPSPPGPVICVPSQEEPGVIQFCYIPRKFVNMEMESTPDATDPSIPVIPHPPPIPWDDQTTVDLPYDNPFYTRDISNSLWLPRNPCGILNLDDTVDLRTSITVEPSSGHLGSWLGTVDSPKQMKTTLPDSPALETPSIELTPPEPQFDGTEEIDLPPAIAKRVQAKEGGIEATIRPRRPSAYSRRMSVGERSAFQQTLRQRPGILDEPQRPTPGQYRSYSSSLNKVRGRTLSMMTTLQPPTISGRSYSADHEVGVRSDYPRSEGLPASTSRTSLAVGLPPRSNHNVSAQEAIVHEVLAEEETALAYLEEEEAEASKAKSTRSWLTSWMFRS</sequence>
<evidence type="ECO:0000313" key="2">
    <source>
        <dbReference type="Proteomes" id="UP000308600"/>
    </source>
</evidence>
<proteinExistence type="predicted"/>
<name>A0ACD3BAL3_9AGAR</name>
<dbReference type="EMBL" id="ML208266">
    <property type="protein sequence ID" value="TFK74870.1"/>
    <property type="molecule type" value="Genomic_DNA"/>
</dbReference>